<keyword evidence="2" id="KW-1185">Reference proteome</keyword>
<protein>
    <submittedName>
        <fullName evidence="1">Glycosyltransferase</fullName>
    </submittedName>
</protein>
<comment type="caution">
    <text evidence="1">The sequence shown here is derived from an EMBL/GenBank/DDBJ whole genome shotgun (WGS) entry which is preliminary data.</text>
</comment>
<dbReference type="Gene3D" id="3.40.50.2000">
    <property type="entry name" value="Glycogen Phosphorylase B"/>
    <property type="match status" value="2"/>
</dbReference>
<sequence>MFMSMPTARFPSQPAEHVSRELAEILAIYERLYPARHLNFYLYEGDNPVWCEPTIIEGEFVPGPEHLSPEYLGHLACPGKDDAAPPVTIMLSVPRAPDPREASQTEPDWKPVRLLRMIYFLNPLIYEQIRHMAEMMRKWRRDRGRDMVALARGHGTPLMTGPGPQANGRPAILIGMHWLELGGAENLAFDCIGWALEAGLRVFVIAAVPSLQRLAGRLPQDADIRFIRLDRYLPHHLWPRFVERLVQGENIRLVHIHHCAPLYRALPYLRARAPWVRVIDSTHIVEYADGGYPRISGTWSNFIDTHHVISNDLIRFYQDRFHAAGKLALGRMLDRSQLAQPLVPMTMRAGKKSLHFAFVGRFYYQKRPIVLIAILRALMRWARRGGVELRATVMGEGPFRAAMCRLLRRYGLAERVEIRSARMPVFELLEEADILLLPSSNEGLALVCYEAVRHGCIPISTRVGAQDELLPEGLLLPLSPFATVRAAVRLVDRLWRDGDFLARQVAELNAAWTRLGDDPTAREVLMPVYLSAASTGQERRRA</sequence>
<name>A0A3M0MGF6_9RHOB</name>
<evidence type="ECO:0000313" key="1">
    <source>
        <dbReference type="EMBL" id="RMC36495.1"/>
    </source>
</evidence>
<dbReference type="Proteomes" id="UP000273516">
    <property type="component" value="Unassembled WGS sequence"/>
</dbReference>
<dbReference type="SUPFAM" id="SSF53756">
    <property type="entry name" value="UDP-Glycosyltransferase/glycogen phosphorylase"/>
    <property type="match status" value="1"/>
</dbReference>
<accession>A0A3M0MGF6</accession>
<dbReference type="AlphaFoldDB" id="A0A3M0MGF6"/>
<dbReference type="GO" id="GO:0016740">
    <property type="term" value="F:transferase activity"/>
    <property type="evidence" value="ECO:0007669"/>
    <property type="project" value="UniProtKB-KW"/>
</dbReference>
<dbReference type="EMBL" id="QOKZ01000002">
    <property type="protein sequence ID" value="RMC36495.1"/>
    <property type="molecule type" value="Genomic_DNA"/>
</dbReference>
<keyword evidence="1" id="KW-0808">Transferase</keyword>
<organism evidence="1 2">
    <name type="scientific">Paracoccus alkanivorans</name>
    <dbReference type="NCBI Taxonomy" id="2116655"/>
    <lineage>
        <taxon>Bacteria</taxon>
        <taxon>Pseudomonadati</taxon>
        <taxon>Pseudomonadota</taxon>
        <taxon>Alphaproteobacteria</taxon>
        <taxon>Rhodobacterales</taxon>
        <taxon>Paracoccaceae</taxon>
        <taxon>Paracoccus</taxon>
    </lineage>
</organism>
<evidence type="ECO:0000313" key="2">
    <source>
        <dbReference type="Proteomes" id="UP000273516"/>
    </source>
</evidence>
<proteinExistence type="predicted"/>
<dbReference type="Pfam" id="PF13692">
    <property type="entry name" value="Glyco_trans_1_4"/>
    <property type="match status" value="1"/>
</dbReference>
<dbReference type="OrthoDB" id="9807414at2"/>
<reference evidence="1 2" key="1">
    <citation type="submission" date="2018-07" db="EMBL/GenBank/DDBJ databases">
        <authorList>
            <person name="Zhang Y."/>
            <person name="Wang L."/>
            <person name="Ma S."/>
        </authorList>
    </citation>
    <scope>NUCLEOTIDE SEQUENCE [LARGE SCALE GENOMIC DNA]</scope>
    <source>
        <strain evidence="1 2">4-2</strain>
    </source>
</reference>
<dbReference type="PANTHER" id="PTHR12526:SF630">
    <property type="entry name" value="GLYCOSYLTRANSFERASE"/>
    <property type="match status" value="1"/>
</dbReference>
<dbReference type="PANTHER" id="PTHR12526">
    <property type="entry name" value="GLYCOSYLTRANSFERASE"/>
    <property type="match status" value="1"/>
</dbReference>
<gene>
    <name evidence="1" type="ORF">C9E81_07515</name>
</gene>